<keyword evidence="2" id="KW-1185">Reference proteome</keyword>
<gene>
    <name evidence="1" type="ORF">K504DRAFT_498488</name>
</gene>
<dbReference type="OrthoDB" id="5428863at2759"/>
<dbReference type="Proteomes" id="UP000799428">
    <property type="component" value="Unassembled WGS sequence"/>
</dbReference>
<protein>
    <recommendedName>
        <fullName evidence="3">Heterokaryon incompatibility domain-containing protein</fullName>
    </recommendedName>
</protein>
<dbReference type="AlphaFoldDB" id="A0A6G1KLB7"/>
<evidence type="ECO:0008006" key="3">
    <source>
        <dbReference type="Google" id="ProtNLM"/>
    </source>
</evidence>
<sequence length="280" mass="31745">MLSGIFDDDQHERSEPQYGFDLLPVDDIGEQVLVLDHHIQTFTSRNLSYEGDSLNAFLGVAARYSTNAGLMLILGLPSKLHRMGKKHGFVATLSVLPDGKGMREDDELETRSIDPAHNDYFRVLTSVERMSRIDKSWSAEIVLQDEEGMNELSMYGWAQVRLAGADLQKSCLLTIRKPLVLEHFSLTYALVDGERICLTEEVVSVHLSVKMSERELVTGHESGDSLSVLVFSGTVPFVWNGIARFLVFRRVEDGHRWERVGRMNLWITEKMMKSYSFQSS</sequence>
<proteinExistence type="predicted"/>
<evidence type="ECO:0000313" key="2">
    <source>
        <dbReference type="Proteomes" id="UP000799428"/>
    </source>
</evidence>
<organism evidence="1 2">
    <name type="scientific">Pleomassaria siparia CBS 279.74</name>
    <dbReference type="NCBI Taxonomy" id="1314801"/>
    <lineage>
        <taxon>Eukaryota</taxon>
        <taxon>Fungi</taxon>
        <taxon>Dikarya</taxon>
        <taxon>Ascomycota</taxon>
        <taxon>Pezizomycotina</taxon>
        <taxon>Dothideomycetes</taxon>
        <taxon>Pleosporomycetidae</taxon>
        <taxon>Pleosporales</taxon>
        <taxon>Pleomassariaceae</taxon>
        <taxon>Pleomassaria</taxon>
    </lineage>
</organism>
<accession>A0A6G1KLB7</accession>
<reference evidence="1" key="1">
    <citation type="journal article" date="2020" name="Stud. Mycol.">
        <title>101 Dothideomycetes genomes: a test case for predicting lifestyles and emergence of pathogens.</title>
        <authorList>
            <person name="Haridas S."/>
            <person name="Albert R."/>
            <person name="Binder M."/>
            <person name="Bloem J."/>
            <person name="Labutti K."/>
            <person name="Salamov A."/>
            <person name="Andreopoulos B."/>
            <person name="Baker S."/>
            <person name="Barry K."/>
            <person name="Bills G."/>
            <person name="Bluhm B."/>
            <person name="Cannon C."/>
            <person name="Castanera R."/>
            <person name="Culley D."/>
            <person name="Daum C."/>
            <person name="Ezra D."/>
            <person name="Gonzalez J."/>
            <person name="Henrissat B."/>
            <person name="Kuo A."/>
            <person name="Liang C."/>
            <person name="Lipzen A."/>
            <person name="Lutzoni F."/>
            <person name="Magnuson J."/>
            <person name="Mondo S."/>
            <person name="Nolan M."/>
            <person name="Ohm R."/>
            <person name="Pangilinan J."/>
            <person name="Park H.-J."/>
            <person name="Ramirez L."/>
            <person name="Alfaro M."/>
            <person name="Sun H."/>
            <person name="Tritt A."/>
            <person name="Yoshinaga Y."/>
            <person name="Zwiers L.-H."/>
            <person name="Turgeon B."/>
            <person name="Goodwin S."/>
            <person name="Spatafora J."/>
            <person name="Crous P."/>
            <person name="Grigoriev I."/>
        </authorList>
    </citation>
    <scope>NUCLEOTIDE SEQUENCE</scope>
    <source>
        <strain evidence="1">CBS 279.74</strain>
    </source>
</reference>
<dbReference type="EMBL" id="MU005765">
    <property type="protein sequence ID" value="KAF2713686.1"/>
    <property type="molecule type" value="Genomic_DNA"/>
</dbReference>
<evidence type="ECO:0000313" key="1">
    <source>
        <dbReference type="EMBL" id="KAF2713686.1"/>
    </source>
</evidence>
<name>A0A6G1KLB7_9PLEO</name>